<gene>
    <name evidence="9" type="ORF">FC86_GL000939</name>
</gene>
<evidence type="ECO:0000256" key="4">
    <source>
        <dbReference type="ARBA" id="ARBA00022692"/>
    </source>
</evidence>
<dbReference type="AlphaFoldDB" id="A0A0R2DK36"/>
<feature type="transmembrane region" description="Helical" evidence="7">
    <location>
        <begin position="38"/>
        <end position="60"/>
    </location>
</feature>
<dbReference type="Gene3D" id="1.10.3720.10">
    <property type="entry name" value="MetI-like"/>
    <property type="match status" value="1"/>
</dbReference>
<dbReference type="InterPro" id="IPR000515">
    <property type="entry name" value="MetI-like"/>
</dbReference>
<comment type="similarity">
    <text evidence="7">Belongs to the binding-protein-dependent transport system permease family.</text>
</comment>
<dbReference type="Pfam" id="PF00528">
    <property type="entry name" value="BPD_transp_1"/>
    <property type="match status" value="1"/>
</dbReference>
<organism evidence="9 10">
    <name type="scientific">Holzapfeliella floricola DSM 23037 = JCM 16512</name>
    <dbReference type="NCBI Taxonomy" id="1423744"/>
    <lineage>
        <taxon>Bacteria</taxon>
        <taxon>Bacillati</taxon>
        <taxon>Bacillota</taxon>
        <taxon>Bacilli</taxon>
        <taxon>Lactobacillales</taxon>
        <taxon>Lactobacillaceae</taxon>
        <taxon>Holzapfeliella</taxon>
    </lineage>
</organism>
<name>A0A0R2DK36_9LACO</name>
<keyword evidence="5 7" id="KW-1133">Transmembrane helix</keyword>
<dbReference type="PANTHER" id="PTHR43386:SF1">
    <property type="entry name" value="D,D-DIPEPTIDE TRANSPORT SYSTEM PERMEASE PROTEIN DDPC-RELATED"/>
    <property type="match status" value="1"/>
</dbReference>
<evidence type="ECO:0000256" key="3">
    <source>
        <dbReference type="ARBA" id="ARBA00022475"/>
    </source>
</evidence>
<evidence type="ECO:0000256" key="1">
    <source>
        <dbReference type="ARBA" id="ARBA00004651"/>
    </source>
</evidence>
<evidence type="ECO:0000256" key="2">
    <source>
        <dbReference type="ARBA" id="ARBA00022448"/>
    </source>
</evidence>
<evidence type="ECO:0000313" key="9">
    <source>
        <dbReference type="EMBL" id="KRN03827.1"/>
    </source>
</evidence>
<comment type="subcellular location">
    <subcellularLocation>
        <location evidence="1 7">Cell membrane</location>
        <topology evidence="1 7">Multi-pass membrane protein</topology>
    </subcellularLocation>
</comment>
<dbReference type="GO" id="GO:0055085">
    <property type="term" value="P:transmembrane transport"/>
    <property type="evidence" value="ECO:0007669"/>
    <property type="project" value="InterPro"/>
</dbReference>
<evidence type="ECO:0000313" key="10">
    <source>
        <dbReference type="Proteomes" id="UP000051378"/>
    </source>
</evidence>
<feature type="transmembrane region" description="Helical" evidence="7">
    <location>
        <begin position="104"/>
        <end position="127"/>
    </location>
</feature>
<dbReference type="CDD" id="cd06261">
    <property type="entry name" value="TM_PBP2"/>
    <property type="match status" value="1"/>
</dbReference>
<accession>A0A0R2DK36</accession>
<comment type="caution">
    <text evidence="9">The sequence shown here is derived from an EMBL/GenBank/DDBJ whole genome shotgun (WGS) entry which is preliminary data.</text>
</comment>
<dbReference type="PANTHER" id="PTHR43386">
    <property type="entry name" value="OLIGOPEPTIDE TRANSPORT SYSTEM PERMEASE PROTEIN APPC"/>
    <property type="match status" value="1"/>
</dbReference>
<dbReference type="RefSeq" id="WP_056975140.1">
    <property type="nucleotide sequence ID" value="NZ_AYZL01000020.1"/>
</dbReference>
<keyword evidence="10" id="KW-1185">Reference proteome</keyword>
<dbReference type="Proteomes" id="UP000051378">
    <property type="component" value="Unassembled WGS sequence"/>
</dbReference>
<feature type="domain" description="ABC transmembrane type-1" evidence="8">
    <location>
        <begin position="100"/>
        <end position="292"/>
    </location>
</feature>
<feature type="transmembrane region" description="Helical" evidence="7">
    <location>
        <begin position="272"/>
        <end position="295"/>
    </location>
</feature>
<dbReference type="GO" id="GO:0005886">
    <property type="term" value="C:plasma membrane"/>
    <property type="evidence" value="ECO:0007669"/>
    <property type="project" value="UniProtKB-SubCell"/>
</dbReference>
<keyword evidence="3" id="KW-1003">Cell membrane</keyword>
<dbReference type="EMBL" id="AYZL01000020">
    <property type="protein sequence ID" value="KRN03827.1"/>
    <property type="molecule type" value="Genomic_DNA"/>
</dbReference>
<feature type="transmembrane region" description="Helical" evidence="7">
    <location>
        <begin position="214"/>
        <end position="236"/>
    </location>
</feature>
<proteinExistence type="inferred from homology"/>
<keyword evidence="2 7" id="KW-0813">Transport</keyword>
<sequence length="305" mass="33304">MLFNKANKQNIKTEAGEPISLPPSGFKLVLKELLKDKFAIFSILVLVLILLFTFLGSAFVSKESLDTNILDGLMPAFSSGHFLGTDEGGKDILSLLIVGGRNSIVIGISVTAISIILGLVIGLISGYFGGVVDDIFMRIIDFIMVLPRFMIIIILTTIISNYNAFTLILLISLFSWTSSARYFRSFVLAQREREYVMASKASGSSNVAIMFREVLPNISSMIIIDVVLGIAGNIGIETGLSFLGYGLPASTPSLGTLIGYANDPVNIMSRPWVWLPAVVMLLIISYMINYVGTVFQRAADARQRR</sequence>
<dbReference type="PROSITE" id="PS50928">
    <property type="entry name" value="ABC_TM1"/>
    <property type="match status" value="1"/>
</dbReference>
<reference evidence="9 10" key="1">
    <citation type="journal article" date="2015" name="Genome Announc.">
        <title>Expanding the biotechnology potential of lactobacilli through comparative genomics of 213 strains and associated genera.</title>
        <authorList>
            <person name="Sun Z."/>
            <person name="Harris H.M."/>
            <person name="McCann A."/>
            <person name="Guo C."/>
            <person name="Argimon S."/>
            <person name="Zhang W."/>
            <person name="Yang X."/>
            <person name="Jeffery I.B."/>
            <person name="Cooney J.C."/>
            <person name="Kagawa T.F."/>
            <person name="Liu W."/>
            <person name="Song Y."/>
            <person name="Salvetti E."/>
            <person name="Wrobel A."/>
            <person name="Rasinkangas P."/>
            <person name="Parkhill J."/>
            <person name="Rea M.C."/>
            <person name="O'Sullivan O."/>
            <person name="Ritari J."/>
            <person name="Douillard F.P."/>
            <person name="Paul Ross R."/>
            <person name="Yang R."/>
            <person name="Briner A.E."/>
            <person name="Felis G.E."/>
            <person name="de Vos W.M."/>
            <person name="Barrangou R."/>
            <person name="Klaenhammer T.R."/>
            <person name="Caufield P.W."/>
            <person name="Cui Y."/>
            <person name="Zhang H."/>
            <person name="O'Toole P.W."/>
        </authorList>
    </citation>
    <scope>NUCLEOTIDE SEQUENCE [LARGE SCALE GENOMIC DNA]</scope>
    <source>
        <strain evidence="9 10">DSM 23037</strain>
    </source>
</reference>
<evidence type="ECO:0000256" key="7">
    <source>
        <dbReference type="RuleBase" id="RU363032"/>
    </source>
</evidence>
<dbReference type="PATRIC" id="fig|1423744.4.peg.965"/>
<dbReference type="InterPro" id="IPR035906">
    <property type="entry name" value="MetI-like_sf"/>
</dbReference>
<evidence type="ECO:0000256" key="6">
    <source>
        <dbReference type="ARBA" id="ARBA00023136"/>
    </source>
</evidence>
<dbReference type="InterPro" id="IPR050366">
    <property type="entry name" value="BP-dependent_transpt_permease"/>
</dbReference>
<evidence type="ECO:0000259" key="8">
    <source>
        <dbReference type="PROSITE" id="PS50928"/>
    </source>
</evidence>
<evidence type="ECO:0000256" key="5">
    <source>
        <dbReference type="ARBA" id="ARBA00022989"/>
    </source>
</evidence>
<dbReference type="SUPFAM" id="SSF161098">
    <property type="entry name" value="MetI-like"/>
    <property type="match status" value="1"/>
</dbReference>
<keyword evidence="6 7" id="KW-0472">Membrane</keyword>
<dbReference type="OrthoDB" id="9797472at2"/>
<dbReference type="STRING" id="1423744.FC86_GL000939"/>
<keyword evidence="4 7" id="KW-0812">Transmembrane</keyword>
<protein>
    <submittedName>
        <fullName evidence="9">Oligopeptide ABC transporter permease component OppC</fullName>
    </submittedName>
</protein>